<dbReference type="GO" id="GO:0004853">
    <property type="term" value="F:uroporphyrinogen decarboxylase activity"/>
    <property type="evidence" value="ECO:0007669"/>
    <property type="project" value="InterPro"/>
</dbReference>
<dbReference type="GO" id="GO:0006779">
    <property type="term" value="P:porphyrin-containing compound biosynthetic process"/>
    <property type="evidence" value="ECO:0007669"/>
    <property type="project" value="InterPro"/>
</dbReference>
<dbReference type="InterPro" id="IPR052024">
    <property type="entry name" value="Methanogen_methyltrans"/>
</dbReference>
<dbReference type="SUPFAM" id="SSF51726">
    <property type="entry name" value="UROD/MetE-like"/>
    <property type="match status" value="1"/>
</dbReference>
<evidence type="ECO:0000313" key="3">
    <source>
        <dbReference type="Proteomes" id="UP000287969"/>
    </source>
</evidence>
<keyword evidence="2" id="KW-0808">Transferase</keyword>
<sequence length="286" mass="32250">METINIFKCIGNEIDIIPDKLLEKLKISYETANNRASEMAMLSELIKEENKKEYCRLPFCHTVEAEAFGSEVIFNQRVGNRIGKYRIEDMDSIGSIQQIDLNKGRISEVLKAVSILKKNGENVVLNIGGPISIATSVMDSQLFYKILRKDRHKIDSLLKLIENSAVEYISEGIKRSADIISFADPAGTIDIVGPKIYKELSGKATYNILKRIEKGLGKSVVHLCGKTSTSLEATGLLESEIIETEGKDYFQMIQNAKLKRKDIKFIGHWCLKTDRFRNQVVVCNIK</sequence>
<evidence type="ECO:0000313" key="2">
    <source>
        <dbReference type="EMBL" id="QAT62891.1"/>
    </source>
</evidence>
<dbReference type="EMBL" id="CP035282">
    <property type="protein sequence ID" value="QAT62891.1"/>
    <property type="molecule type" value="Genomic_DNA"/>
</dbReference>
<protein>
    <submittedName>
        <fullName evidence="2">Methylcobamide--CoM methyltransferase</fullName>
    </submittedName>
</protein>
<dbReference type="PANTHER" id="PTHR47099">
    <property type="entry name" value="METHYLCOBAMIDE:COM METHYLTRANSFERASE MTBA"/>
    <property type="match status" value="1"/>
</dbReference>
<dbReference type="Proteomes" id="UP000287969">
    <property type="component" value="Chromosome"/>
</dbReference>
<keyword evidence="2" id="KW-0489">Methyltransferase</keyword>
<dbReference type="GO" id="GO:0032259">
    <property type="term" value="P:methylation"/>
    <property type="evidence" value="ECO:0007669"/>
    <property type="project" value="UniProtKB-KW"/>
</dbReference>
<dbReference type="OrthoDB" id="2135496at2"/>
<dbReference type="PANTHER" id="PTHR47099:SF1">
    <property type="entry name" value="METHYLCOBAMIDE:COM METHYLTRANSFERASE MTBA"/>
    <property type="match status" value="1"/>
</dbReference>
<reference evidence="3" key="1">
    <citation type="submission" date="2019-01" db="EMBL/GenBank/DDBJ databases">
        <title>Draft genomes of a novel of Sporanaerobacter strains.</title>
        <authorList>
            <person name="Ma S."/>
        </authorList>
    </citation>
    <scope>NUCLEOTIDE SEQUENCE [LARGE SCALE GENOMIC DNA]</scope>
    <source>
        <strain evidence="3">NJN-17</strain>
    </source>
</reference>
<dbReference type="GO" id="GO:0008168">
    <property type="term" value="F:methyltransferase activity"/>
    <property type="evidence" value="ECO:0007669"/>
    <property type="project" value="UniProtKB-KW"/>
</dbReference>
<feature type="domain" description="Uroporphyrinogen decarboxylase (URO-D)" evidence="1">
    <location>
        <begin position="23"/>
        <end position="246"/>
    </location>
</feature>
<organism evidence="2 3">
    <name type="scientific">Acidilutibacter cellobiosedens</name>
    <dbReference type="NCBI Taxonomy" id="2507161"/>
    <lineage>
        <taxon>Bacteria</taxon>
        <taxon>Bacillati</taxon>
        <taxon>Bacillota</taxon>
        <taxon>Tissierellia</taxon>
        <taxon>Tissierellales</taxon>
        <taxon>Acidilutibacteraceae</taxon>
        <taxon>Acidilutibacter</taxon>
    </lineage>
</organism>
<dbReference type="RefSeq" id="WP_128753155.1">
    <property type="nucleotide sequence ID" value="NZ_CP035282.1"/>
</dbReference>
<name>A0A410QFW3_9FIRM</name>
<dbReference type="KEGG" id="spoa:EQM13_15605"/>
<accession>A0A410QFW3</accession>
<dbReference type="InterPro" id="IPR038071">
    <property type="entry name" value="UROD/MetE-like_sf"/>
</dbReference>
<keyword evidence="3" id="KW-1185">Reference proteome</keyword>
<gene>
    <name evidence="2" type="ORF">EQM13_15605</name>
</gene>
<dbReference type="AlphaFoldDB" id="A0A410QFW3"/>
<evidence type="ECO:0000259" key="1">
    <source>
        <dbReference type="Pfam" id="PF01208"/>
    </source>
</evidence>
<dbReference type="Gene3D" id="3.20.20.210">
    <property type="match status" value="1"/>
</dbReference>
<dbReference type="Pfam" id="PF01208">
    <property type="entry name" value="URO-D"/>
    <property type="match status" value="1"/>
</dbReference>
<proteinExistence type="predicted"/>
<dbReference type="InterPro" id="IPR000257">
    <property type="entry name" value="Uroporphyrinogen_deCOase"/>
</dbReference>